<dbReference type="SMART" id="SM00507">
    <property type="entry name" value="HNHc"/>
    <property type="match status" value="1"/>
</dbReference>
<dbReference type="PANTHER" id="PTHR33877:SF2">
    <property type="entry name" value="OS07G0170200 PROTEIN"/>
    <property type="match status" value="1"/>
</dbReference>
<evidence type="ECO:0000313" key="2">
    <source>
        <dbReference type="EMBL" id="PWE13060.1"/>
    </source>
</evidence>
<dbReference type="Proteomes" id="UP000245216">
    <property type="component" value="Unassembled WGS sequence"/>
</dbReference>
<evidence type="ECO:0000313" key="3">
    <source>
        <dbReference type="Proteomes" id="UP000245216"/>
    </source>
</evidence>
<dbReference type="Gene3D" id="1.10.30.50">
    <property type="match status" value="1"/>
</dbReference>
<evidence type="ECO:0000259" key="1">
    <source>
        <dbReference type="SMART" id="SM00507"/>
    </source>
</evidence>
<reference evidence="2 3" key="2">
    <citation type="submission" date="2018-05" db="EMBL/GenBank/DDBJ databases">
        <authorList>
            <person name="Lanie J.A."/>
            <person name="Ng W.-L."/>
            <person name="Kazmierczak K.M."/>
            <person name="Andrzejewski T.M."/>
            <person name="Davidsen T.M."/>
            <person name="Wayne K.J."/>
            <person name="Tettelin H."/>
            <person name="Glass J.I."/>
            <person name="Rusch D."/>
            <person name="Podicherti R."/>
            <person name="Tsui H.-C.T."/>
            <person name="Winkler M.E."/>
        </authorList>
    </citation>
    <scope>NUCLEOTIDE SEQUENCE [LARGE SCALE GENOMIC DNA]</scope>
    <source>
        <strain evidence="2 3">YBY</strain>
    </source>
</reference>
<reference evidence="2 3" key="1">
    <citation type="submission" date="2018-05" db="EMBL/GenBank/DDBJ databases">
        <title>Genome Sequence of an Efficient Indole-Degrading Bacterium, Alcaligenes sp.YBY.</title>
        <authorList>
            <person name="Yang B."/>
        </authorList>
    </citation>
    <scope>NUCLEOTIDE SEQUENCE [LARGE SCALE GENOMIC DNA]</scope>
    <source>
        <strain evidence="2 3">YBY</strain>
    </source>
</reference>
<comment type="caution">
    <text evidence="2">The sequence shown here is derived from an EMBL/GenBank/DDBJ whole genome shotgun (WGS) entry which is preliminary data.</text>
</comment>
<feature type="domain" description="HNH nuclease" evidence="1">
    <location>
        <begin position="54"/>
        <end position="108"/>
    </location>
</feature>
<keyword evidence="2" id="KW-0255">Endonuclease</keyword>
<dbReference type="GO" id="GO:0004519">
    <property type="term" value="F:endonuclease activity"/>
    <property type="evidence" value="ECO:0007669"/>
    <property type="project" value="UniProtKB-KW"/>
</dbReference>
<dbReference type="AlphaFoldDB" id="A0A2U2BGC9"/>
<dbReference type="InterPro" id="IPR003615">
    <property type="entry name" value="HNH_nuc"/>
</dbReference>
<sequence>MAQRIQSPCRVKTCRQPHRNVGGYCDEHKALVSGWNASERGSSAQRGYGAAWRRKRQAVLQRDSHQCRLCAAKGLVTYGNEVDHMTPKSEGGTDDFENLQTICEDCHKEKTRRESSRRRVGGV</sequence>
<dbReference type="EMBL" id="QEXO01000004">
    <property type="protein sequence ID" value="PWE13060.1"/>
    <property type="molecule type" value="Genomic_DNA"/>
</dbReference>
<dbReference type="InterPro" id="IPR002711">
    <property type="entry name" value="HNH"/>
</dbReference>
<dbReference type="InterPro" id="IPR052892">
    <property type="entry name" value="NA-targeting_endonuclease"/>
</dbReference>
<dbReference type="Pfam" id="PF01844">
    <property type="entry name" value="HNH"/>
    <property type="match status" value="1"/>
</dbReference>
<dbReference type="PANTHER" id="PTHR33877">
    <property type="entry name" value="SLL1193 PROTEIN"/>
    <property type="match status" value="1"/>
</dbReference>
<name>A0A2U2BGC9_ALCFA</name>
<keyword evidence="2" id="KW-0378">Hydrolase</keyword>
<proteinExistence type="predicted"/>
<protein>
    <submittedName>
        <fullName evidence="2">HNH endonuclease</fullName>
    </submittedName>
</protein>
<gene>
    <name evidence="2" type="ORF">DF183_14595</name>
</gene>
<dbReference type="CDD" id="cd00085">
    <property type="entry name" value="HNHc"/>
    <property type="match status" value="1"/>
</dbReference>
<accession>A0A2U2BGC9</accession>
<dbReference type="GO" id="GO:0003676">
    <property type="term" value="F:nucleic acid binding"/>
    <property type="evidence" value="ECO:0007669"/>
    <property type="project" value="InterPro"/>
</dbReference>
<organism evidence="2 3">
    <name type="scientific">Alcaligenes faecalis</name>
    <dbReference type="NCBI Taxonomy" id="511"/>
    <lineage>
        <taxon>Bacteria</taxon>
        <taxon>Pseudomonadati</taxon>
        <taxon>Pseudomonadota</taxon>
        <taxon>Betaproteobacteria</taxon>
        <taxon>Burkholderiales</taxon>
        <taxon>Alcaligenaceae</taxon>
        <taxon>Alcaligenes</taxon>
    </lineage>
</organism>
<dbReference type="GO" id="GO:0008270">
    <property type="term" value="F:zinc ion binding"/>
    <property type="evidence" value="ECO:0007669"/>
    <property type="project" value="InterPro"/>
</dbReference>
<keyword evidence="2" id="KW-0540">Nuclease</keyword>